<dbReference type="InterPro" id="IPR036875">
    <property type="entry name" value="Znf_CCHC_sf"/>
</dbReference>
<sequence>MASLENLAPSSFVANRLDGQNYVAWSKAVTIALGGRNLLSHIDGSDKPSPPSAKPATGAPEIAAWEISMANYQSWQQKDYLVMSFILNAMEKELSEAFVYASSARELWEEIDRRFGASIEPQIFYLRGELQTLTQGSDSVVTYFTKLKRIWSQLDSLLPLPSAAGDLGKQLRDREDADRLQQFLFGLNKSFDSLKNQVIASRIPLDEAYRMVLDCERRNRLTTGGENSSSFLARTDSGAAAKGSSSGSNTSSQQGTTIGRKKDRCAYCHRLGHVIAKCWKLHGKPDGAGGRKPYANMAGMLDTPVAGTTGGNSQNSLPPDFVQLVHSLWAQYQTAGQQQSTEIGAAGVVKDDANFAGMNALSGSLNKIDWIIDTGATSHMCGANVPLSDLKFSKCDQNDSLPNNSRLGVSGTGNFHMKSGLMLSDVLRVPGFTFNLLSVYRLAEKYNIRGIFDSDGWCFQDRRSNKILAAGDVLNGLYRLRDQESRQDYSNFAKSDVDLRTWHLRFGHASFRVLRNISFLNNFSSSDDFCHTCRLSKPTRLPFPINFKRAEKSFEALHIDLWGPYHTPSRSGNRYFLTIVDDYSRAVWLYLMPDKVHVVDRIGEFLQMVEVQFAATVKRIHTDNGTEFVNNACGSLLRSRGIFHHKSCPHSPQQNGRVERKHRQLAEAARSMLFEANLPKSFWGEAFLVAAYLINRLPSVAIGNKSPYEMLYGEAPDCSHLRVFGCLAYGLDTTPHRDKLAPRSFPSIFIGYTSTAHNYRLMNLYTKKVYVSHDVSFVENFFPYHRKAGPLDFSLPQVSSPTIISSQPSNAAAPTTDVLNFPTDSGAEGSADGLDTCAGNTVPPAAILEHSPNDPEFLVNEESDVGQFLRTIQLPKTFLLRQFHAVLLGRVVLQHGWPIMLSILHSISRLLICLIGTWEITDLPEGKRPVGCRWIFKTKLNPDGSVNRYKARLVAQGFSQIPGVDFTDVFAPVAKITTVRLFIALAAQRSWPLHQLDINNAFLHGFLDTEVYMCLPPGYSDARPPKVCRLLRSLYGLKQAPRRWHHELKHALLSIGFVSCISDPCLFTSHVDGDLTFLLIYVDDILVTGSSAKAIDRLTSFLDKKFSLKNLGEAKYFLGLELFRSTEGIFVNQRKFILDIVKDVGLESSKAAPAPLPTGLRLFDDTSPVLPDAAPYRRLIGRLLYLCHTRPDLAFATHHLSQFMQLPRQTHWKAALHLARLPDVLSLDIVFSLGVNSSRGKPRNNQRFLNPQQRPSIEVWLQRQ</sequence>
<dbReference type="Gene3D" id="3.30.420.10">
    <property type="entry name" value="Ribonuclease H-like superfamily/Ribonuclease H"/>
    <property type="match status" value="1"/>
</dbReference>
<keyword evidence="8" id="KW-1185">Reference proteome</keyword>
<evidence type="ECO:0000256" key="2">
    <source>
        <dbReference type="ARBA" id="ARBA00022723"/>
    </source>
</evidence>
<dbReference type="PANTHER" id="PTHR42648">
    <property type="entry name" value="TRANSPOSASE, PUTATIVE-RELATED"/>
    <property type="match status" value="1"/>
</dbReference>
<dbReference type="InterPro" id="IPR029472">
    <property type="entry name" value="Copia-like_N"/>
</dbReference>
<evidence type="ECO:0000313" key="8">
    <source>
        <dbReference type="Proteomes" id="UP000015453"/>
    </source>
</evidence>
<keyword evidence="1" id="KW-0645">Protease</keyword>
<evidence type="ECO:0000256" key="4">
    <source>
        <dbReference type="ARBA" id="ARBA00022801"/>
    </source>
</evidence>
<keyword evidence="2" id="KW-0479">Metal-binding</keyword>
<dbReference type="InterPro" id="IPR043502">
    <property type="entry name" value="DNA/RNA_pol_sf"/>
</dbReference>
<dbReference type="Pfam" id="PF00665">
    <property type="entry name" value="rve"/>
    <property type="match status" value="1"/>
</dbReference>
<name>S8CEL4_9LAMI</name>
<feature type="region of interest" description="Disordered" evidence="5">
    <location>
        <begin position="224"/>
        <end position="259"/>
    </location>
</feature>
<evidence type="ECO:0000313" key="7">
    <source>
        <dbReference type="EMBL" id="EPS62921.1"/>
    </source>
</evidence>
<dbReference type="GO" id="GO:0015074">
    <property type="term" value="P:DNA integration"/>
    <property type="evidence" value="ECO:0007669"/>
    <property type="project" value="InterPro"/>
</dbReference>
<feature type="compositionally biased region" description="Low complexity" evidence="5">
    <location>
        <begin position="237"/>
        <end position="257"/>
    </location>
</feature>
<dbReference type="EMBL" id="AUSU01005812">
    <property type="protein sequence ID" value="EPS62921.1"/>
    <property type="molecule type" value="Genomic_DNA"/>
</dbReference>
<dbReference type="InterPro" id="IPR039537">
    <property type="entry name" value="Retrotran_Ty1/copia-like"/>
</dbReference>
<organism evidence="7 8">
    <name type="scientific">Genlisea aurea</name>
    <dbReference type="NCBI Taxonomy" id="192259"/>
    <lineage>
        <taxon>Eukaryota</taxon>
        <taxon>Viridiplantae</taxon>
        <taxon>Streptophyta</taxon>
        <taxon>Embryophyta</taxon>
        <taxon>Tracheophyta</taxon>
        <taxon>Spermatophyta</taxon>
        <taxon>Magnoliopsida</taxon>
        <taxon>eudicotyledons</taxon>
        <taxon>Gunneridae</taxon>
        <taxon>Pentapetalae</taxon>
        <taxon>asterids</taxon>
        <taxon>lamiids</taxon>
        <taxon>Lamiales</taxon>
        <taxon>Lentibulariaceae</taxon>
        <taxon>Genlisea</taxon>
    </lineage>
</organism>
<gene>
    <name evidence="7" type="ORF">M569_11867</name>
</gene>
<protein>
    <recommendedName>
        <fullName evidence="6">Integrase catalytic domain-containing protein</fullName>
    </recommendedName>
</protein>
<accession>S8CEL4</accession>
<dbReference type="GO" id="GO:0004190">
    <property type="term" value="F:aspartic-type endopeptidase activity"/>
    <property type="evidence" value="ECO:0007669"/>
    <property type="project" value="UniProtKB-KW"/>
</dbReference>
<dbReference type="AlphaFoldDB" id="S8CEL4"/>
<dbReference type="Pfam" id="PF13976">
    <property type="entry name" value="gag_pre-integrs"/>
    <property type="match status" value="1"/>
</dbReference>
<dbReference type="Pfam" id="PF22936">
    <property type="entry name" value="Pol_BBD"/>
    <property type="match status" value="1"/>
</dbReference>
<dbReference type="Pfam" id="PF07727">
    <property type="entry name" value="RVT_2"/>
    <property type="match status" value="1"/>
</dbReference>
<evidence type="ECO:0000256" key="1">
    <source>
        <dbReference type="ARBA" id="ARBA00022670"/>
    </source>
</evidence>
<dbReference type="InterPro" id="IPR025724">
    <property type="entry name" value="GAG-pre-integrase_dom"/>
</dbReference>
<dbReference type="InterPro" id="IPR013103">
    <property type="entry name" value="RVT_2"/>
</dbReference>
<dbReference type="GO" id="GO:0008270">
    <property type="term" value="F:zinc ion binding"/>
    <property type="evidence" value="ECO:0007669"/>
    <property type="project" value="InterPro"/>
</dbReference>
<feature type="domain" description="Integrase catalytic" evidence="6">
    <location>
        <begin position="540"/>
        <end position="715"/>
    </location>
</feature>
<dbReference type="SUPFAM" id="SSF57756">
    <property type="entry name" value="Retrovirus zinc finger-like domains"/>
    <property type="match status" value="1"/>
</dbReference>
<dbReference type="InterPro" id="IPR054722">
    <property type="entry name" value="PolX-like_BBD"/>
</dbReference>
<dbReference type="SUPFAM" id="SSF53098">
    <property type="entry name" value="Ribonuclease H-like"/>
    <property type="match status" value="1"/>
</dbReference>
<evidence type="ECO:0000256" key="5">
    <source>
        <dbReference type="SAM" id="MobiDB-lite"/>
    </source>
</evidence>
<keyword evidence="3" id="KW-0064">Aspartyl protease</keyword>
<evidence type="ECO:0000256" key="3">
    <source>
        <dbReference type="ARBA" id="ARBA00022750"/>
    </source>
</evidence>
<dbReference type="GO" id="GO:0006508">
    <property type="term" value="P:proteolysis"/>
    <property type="evidence" value="ECO:0007669"/>
    <property type="project" value="UniProtKB-KW"/>
</dbReference>
<dbReference type="SUPFAM" id="SSF56672">
    <property type="entry name" value="DNA/RNA polymerases"/>
    <property type="match status" value="1"/>
</dbReference>
<dbReference type="Proteomes" id="UP000015453">
    <property type="component" value="Unassembled WGS sequence"/>
</dbReference>
<dbReference type="InterPro" id="IPR057670">
    <property type="entry name" value="SH3_retrovirus"/>
</dbReference>
<dbReference type="GO" id="GO:0003676">
    <property type="term" value="F:nucleic acid binding"/>
    <property type="evidence" value="ECO:0007669"/>
    <property type="project" value="InterPro"/>
</dbReference>
<dbReference type="Pfam" id="PF25597">
    <property type="entry name" value="SH3_retrovirus"/>
    <property type="match status" value="1"/>
</dbReference>
<dbReference type="InterPro" id="IPR001584">
    <property type="entry name" value="Integrase_cat-core"/>
</dbReference>
<dbReference type="InterPro" id="IPR012337">
    <property type="entry name" value="RNaseH-like_sf"/>
</dbReference>
<dbReference type="PROSITE" id="PS50994">
    <property type="entry name" value="INTEGRASE"/>
    <property type="match status" value="1"/>
</dbReference>
<dbReference type="Pfam" id="PF14244">
    <property type="entry name" value="Retrotran_gag_3"/>
    <property type="match status" value="1"/>
</dbReference>
<dbReference type="PANTHER" id="PTHR42648:SF31">
    <property type="entry name" value="RNA-DIRECTED DNA POLYMERASE"/>
    <property type="match status" value="1"/>
</dbReference>
<evidence type="ECO:0000259" key="6">
    <source>
        <dbReference type="PROSITE" id="PS50994"/>
    </source>
</evidence>
<dbReference type="InterPro" id="IPR036397">
    <property type="entry name" value="RNaseH_sf"/>
</dbReference>
<proteinExistence type="predicted"/>
<reference evidence="7 8" key="1">
    <citation type="journal article" date="2013" name="BMC Genomics">
        <title>The miniature genome of a carnivorous plant Genlisea aurea contains a low number of genes and short non-coding sequences.</title>
        <authorList>
            <person name="Leushkin E.V."/>
            <person name="Sutormin R.A."/>
            <person name="Nabieva E.R."/>
            <person name="Penin A.A."/>
            <person name="Kondrashov A.S."/>
            <person name="Logacheva M.D."/>
        </authorList>
    </citation>
    <scope>NUCLEOTIDE SEQUENCE [LARGE SCALE GENOMIC DNA]</scope>
</reference>
<keyword evidence="4" id="KW-0378">Hydrolase</keyword>
<dbReference type="OrthoDB" id="1711174at2759"/>
<comment type="caution">
    <text evidence="7">The sequence shown here is derived from an EMBL/GenBank/DDBJ whole genome shotgun (WGS) entry which is preliminary data.</text>
</comment>